<evidence type="ECO:0000256" key="10">
    <source>
        <dbReference type="ARBA" id="ARBA00023180"/>
    </source>
</evidence>
<feature type="transmembrane region" description="Helical" evidence="17">
    <location>
        <begin position="272"/>
        <end position="291"/>
    </location>
</feature>
<name>A0AB34HZM1_ESCRO</name>
<protein>
    <recommendedName>
        <fullName evidence="14">Ammonium transporter Rh type C</fullName>
    </recommendedName>
    <alternativeName>
        <fullName evidence="15">Rhesus blood group family type C glycoprotein</fullName>
    </alternativeName>
</protein>
<evidence type="ECO:0000313" key="19">
    <source>
        <dbReference type="EMBL" id="KAJ8797843.1"/>
    </source>
</evidence>
<comment type="subcellular location">
    <subcellularLocation>
        <location evidence="1">Apical cell membrane</location>
        <topology evidence="1">Multi-pass membrane protein</topology>
    </subcellularLocation>
</comment>
<dbReference type="GO" id="GO:0097272">
    <property type="term" value="P:ammonium homeostasis"/>
    <property type="evidence" value="ECO:0007669"/>
    <property type="project" value="TreeGrafter"/>
</dbReference>
<reference evidence="19 20" key="1">
    <citation type="submission" date="2022-11" db="EMBL/GenBank/DDBJ databases">
        <title>Whole genome sequence of Eschrichtius robustus ER-17-0199.</title>
        <authorList>
            <person name="Bruniche-Olsen A."/>
            <person name="Black A.N."/>
            <person name="Fields C.J."/>
            <person name="Walden K."/>
            <person name="Dewoody J.A."/>
        </authorList>
    </citation>
    <scope>NUCLEOTIDE SEQUENCE [LARGE SCALE GENOMIC DNA]</scope>
    <source>
        <strain evidence="19">ER-17-0199</strain>
        <tissue evidence="19">Blubber</tissue>
    </source>
</reference>
<dbReference type="AlphaFoldDB" id="A0AB34HZM1"/>
<feature type="transmembrane region" description="Helical" evidence="17">
    <location>
        <begin position="169"/>
        <end position="190"/>
    </location>
</feature>
<evidence type="ECO:0000256" key="9">
    <source>
        <dbReference type="ARBA" id="ARBA00023177"/>
    </source>
</evidence>
<proteinExistence type="inferred from homology"/>
<keyword evidence="4" id="KW-0813">Transport</keyword>
<feature type="transmembrane region" description="Helical" evidence="17">
    <location>
        <begin position="74"/>
        <end position="95"/>
    </location>
</feature>
<evidence type="ECO:0000256" key="5">
    <source>
        <dbReference type="ARBA" id="ARBA00022475"/>
    </source>
</evidence>
<evidence type="ECO:0000313" key="20">
    <source>
        <dbReference type="Proteomes" id="UP001159641"/>
    </source>
</evidence>
<evidence type="ECO:0000256" key="6">
    <source>
        <dbReference type="ARBA" id="ARBA00022692"/>
    </source>
</evidence>
<dbReference type="FunFam" id="1.10.3430.10:FF:000001">
    <property type="entry name" value="Ammonium transporter Rh type C"/>
    <property type="match status" value="1"/>
</dbReference>
<feature type="transmembrane region" description="Helical" evidence="17">
    <location>
        <begin position="381"/>
        <end position="404"/>
    </location>
</feature>
<keyword evidence="20" id="KW-1185">Reference proteome</keyword>
<dbReference type="SUPFAM" id="SSF111352">
    <property type="entry name" value="Ammonium transporter"/>
    <property type="match status" value="1"/>
</dbReference>
<dbReference type="InterPro" id="IPR002229">
    <property type="entry name" value="RhesusRHD"/>
</dbReference>
<dbReference type="PRINTS" id="PR00342">
    <property type="entry name" value="RHESUSRHD"/>
</dbReference>
<evidence type="ECO:0000256" key="12">
    <source>
        <dbReference type="ARBA" id="ARBA00036492"/>
    </source>
</evidence>
<dbReference type="InterPro" id="IPR029020">
    <property type="entry name" value="Ammonium/urea_transptr"/>
</dbReference>
<dbReference type="Pfam" id="PF00909">
    <property type="entry name" value="Ammonium_transp"/>
    <property type="match status" value="1"/>
</dbReference>
<feature type="transmembrane region" description="Helical" evidence="17">
    <location>
        <begin position="141"/>
        <end position="163"/>
    </location>
</feature>
<evidence type="ECO:0000256" key="17">
    <source>
        <dbReference type="SAM" id="Phobius"/>
    </source>
</evidence>
<dbReference type="GO" id="GO:0016324">
    <property type="term" value="C:apical plasma membrane"/>
    <property type="evidence" value="ECO:0007669"/>
    <property type="project" value="UniProtKB-SubCell"/>
</dbReference>
<comment type="catalytic activity">
    <reaction evidence="13">
        <text>NH4(+)(in) = NH4(+)(out)</text>
        <dbReference type="Rhea" id="RHEA:28747"/>
        <dbReference type="ChEBI" id="CHEBI:28938"/>
    </reaction>
    <physiologicalReaction direction="left-to-right" evidence="13">
        <dbReference type="Rhea" id="RHEA:28748"/>
    </physiologicalReaction>
    <physiologicalReaction direction="right-to-left" evidence="13">
        <dbReference type="Rhea" id="RHEA:28749"/>
    </physiologicalReaction>
</comment>
<dbReference type="Proteomes" id="UP001159641">
    <property type="component" value="Unassembled WGS sequence"/>
</dbReference>
<comment type="subunit">
    <text evidence="3">Homotrimer.</text>
</comment>
<comment type="catalytic activity">
    <reaction evidence="11">
        <text>CO2(out) = CO2(in)</text>
        <dbReference type="Rhea" id="RHEA:74891"/>
        <dbReference type="ChEBI" id="CHEBI:16526"/>
    </reaction>
    <physiologicalReaction direction="left-to-right" evidence="11">
        <dbReference type="Rhea" id="RHEA:74892"/>
    </physiologicalReaction>
</comment>
<dbReference type="GO" id="GO:0008519">
    <property type="term" value="F:ammonium channel activity"/>
    <property type="evidence" value="ECO:0007669"/>
    <property type="project" value="InterPro"/>
</dbReference>
<evidence type="ECO:0000256" key="14">
    <source>
        <dbReference type="ARBA" id="ARBA00041036"/>
    </source>
</evidence>
<feature type="transmembrane region" description="Helical" evidence="17">
    <location>
        <begin position="241"/>
        <end position="260"/>
    </location>
</feature>
<comment type="caution">
    <text evidence="19">The sequence shown here is derived from an EMBL/GenBank/DDBJ whole genome shotgun (WGS) entry which is preliminary data.</text>
</comment>
<keyword evidence="7 17" id="KW-1133">Transmembrane helix</keyword>
<dbReference type="Gene3D" id="1.10.3430.10">
    <property type="entry name" value="Ammonium transporter AmtB like domains"/>
    <property type="match status" value="1"/>
</dbReference>
<feature type="transmembrane region" description="Helical" evidence="17">
    <location>
        <begin position="115"/>
        <end position="134"/>
    </location>
</feature>
<evidence type="ECO:0000256" key="15">
    <source>
        <dbReference type="ARBA" id="ARBA00042618"/>
    </source>
</evidence>
<feature type="domain" description="Ammonium transporter AmtB-like" evidence="18">
    <location>
        <begin position="51"/>
        <end position="418"/>
    </location>
</feature>
<keyword evidence="9" id="KW-0924">Ammonia transport</keyword>
<comment type="catalytic activity">
    <reaction evidence="12">
        <text>methylamine(out) = methylamine(in)</text>
        <dbReference type="Rhea" id="RHEA:74391"/>
        <dbReference type="ChEBI" id="CHEBI:59338"/>
    </reaction>
    <physiologicalReaction direction="left-to-right" evidence="12">
        <dbReference type="Rhea" id="RHEA:74392"/>
    </physiologicalReaction>
</comment>
<feature type="transmembrane region" description="Helical" evidence="17">
    <location>
        <begin position="297"/>
        <end position="318"/>
    </location>
</feature>
<evidence type="ECO:0000256" key="1">
    <source>
        <dbReference type="ARBA" id="ARBA00004424"/>
    </source>
</evidence>
<dbReference type="InterPro" id="IPR024041">
    <property type="entry name" value="NH4_transpt_AmtB-like_dom"/>
</dbReference>
<sequence>MRAWRDPAWGAARPGQWQGRHRLCVGRSWPRPRAMAGLRQAAKTLGCAFPAGFQDVHVMIFVGFGFLMTFLQRYGYSAVGFNFLLAAFGIQWALLMQGWFHSFDGRYILLGVENLINADFCVGSVCVAFGAVLGKVSPVQLLIMTLFQVTLFSVNEFILLSLLEVKDAGGSMTIHTFGAYFGLTVTWILYRPNLYQSKDRQSSVYHSDLFAMIGTLFLWMYWPSFNSAVSNHGDAQHRAAINTYCSLAACVLTAVALSSILHKKGKLDMVHIQNATLAGGVAVGTAAEMMLMPYGSLIVGFICGIISTLGFVYLTPFLESRLRIQDTCGIHNLHGIPGIIGGIVGAVTAASANTELYGQEGLAFAFGSSTPSWNASTQGKFQAAGLFVSLAMALVGGIIVGVILKLPFWGQAADENCFEDAIYWEMPKDQKSTVFRSEDPALKASEP</sequence>
<evidence type="ECO:0000256" key="7">
    <source>
        <dbReference type="ARBA" id="ARBA00022989"/>
    </source>
</evidence>
<evidence type="ECO:0000256" key="4">
    <source>
        <dbReference type="ARBA" id="ARBA00022448"/>
    </source>
</evidence>
<evidence type="ECO:0000259" key="18">
    <source>
        <dbReference type="Pfam" id="PF00909"/>
    </source>
</evidence>
<feature type="transmembrane region" description="Helical" evidence="17">
    <location>
        <begin position="330"/>
        <end position="352"/>
    </location>
</feature>
<dbReference type="EMBL" id="JAIQCJ010000154">
    <property type="protein sequence ID" value="KAJ8797843.1"/>
    <property type="molecule type" value="Genomic_DNA"/>
</dbReference>
<dbReference type="GO" id="GO:0016323">
    <property type="term" value="C:basolateral plasma membrane"/>
    <property type="evidence" value="ECO:0007669"/>
    <property type="project" value="TreeGrafter"/>
</dbReference>
<keyword evidence="5" id="KW-1003">Cell membrane</keyword>
<evidence type="ECO:0000256" key="8">
    <source>
        <dbReference type="ARBA" id="ARBA00023136"/>
    </source>
</evidence>
<comment type="similarity">
    <text evidence="2">Belongs to the ammonium transporter (TC 2.A.49) family. Rh subfamily.</text>
</comment>
<evidence type="ECO:0000256" key="11">
    <source>
        <dbReference type="ARBA" id="ARBA00036376"/>
    </source>
</evidence>
<evidence type="ECO:0000256" key="16">
    <source>
        <dbReference type="ARBA" id="ARBA00045133"/>
    </source>
</evidence>
<dbReference type="PANTHER" id="PTHR11730:SF30">
    <property type="entry name" value="AMMONIUM TRANSPORTER RH TYPE C"/>
    <property type="match status" value="1"/>
</dbReference>
<dbReference type="PANTHER" id="PTHR11730">
    <property type="entry name" value="AMMONIUM TRANSPORTER"/>
    <property type="match status" value="1"/>
</dbReference>
<comment type="function">
    <text evidence="16">Ammonium transporter involved in the maintenance of acid-base homeostasis. Transports ammonium and its related derivative methylammonium across the plasma membrane of epithelial cells likely contributing to renal transepithelial ammonia transport and ammonia metabolism. Postulated to primarily mediate an electroneutral bidirectional transport of NH3 ammonia species according to a mechanism that implies interaction of an NH4(+) ion with acidic residues of the pore entry followed by dissociation of NH4(+) into NH3 and H(+). As a result NH3 transits through the central pore and is protonated on the extracellular side reforming NH4(+). May act as a CO2 channel providing for renal acid secretion.</text>
</comment>
<keyword evidence="10" id="KW-0325">Glycoprotein</keyword>
<organism evidence="19 20">
    <name type="scientific">Eschrichtius robustus</name>
    <name type="common">California gray whale</name>
    <name type="synonym">Eschrichtius gibbosus</name>
    <dbReference type="NCBI Taxonomy" id="9764"/>
    <lineage>
        <taxon>Eukaryota</taxon>
        <taxon>Metazoa</taxon>
        <taxon>Chordata</taxon>
        <taxon>Craniata</taxon>
        <taxon>Vertebrata</taxon>
        <taxon>Euteleostomi</taxon>
        <taxon>Mammalia</taxon>
        <taxon>Eutheria</taxon>
        <taxon>Laurasiatheria</taxon>
        <taxon>Artiodactyla</taxon>
        <taxon>Whippomorpha</taxon>
        <taxon>Cetacea</taxon>
        <taxon>Mysticeti</taxon>
        <taxon>Eschrichtiidae</taxon>
        <taxon>Eschrichtius</taxon>
    </lineage>
</organism>
<keyword evidence="8 17" id="KW-0472">Membrane</keyword>
<evidence type="ECO:0000256" key="2">
    <source>
        <dbReference type="ARBA" id="ARBA00011036"/>
    </source>
</evidence>
<evidence type="ECO:0000256" key="3">
    <source>
        <dbReference type="ARBA" id="ARBA00011233"/>
    </source>
</evidence>
<accession>A0AB34HZM1</accession>
<gene>
    <name evidence="19" type="ORF">J1605_017045</name>
</gene>
<feature type="transmembrane region" description="Helical" evidence="17">
    <location>
        <begin position="202"/>
        <end position="221"/>
    </location>
</feature>
<evidence type="ECO:0000256" key="13">
    <source>
        <dbReference type="ARBA" id="ARBA00036550"/>
    </source>
</evidence>
<keyword evidence="6 17" id="KW-0812">Transmembrane</keyword>